<comment type="subcellular location">
    <subcellularLocation>
        <location evidence="1 15">Membrane</location>
        <topology evidence="1 15">Single-pass type I membrane protein</topology>
    </subcellularLocation>
</comment>
<evidence type="ECO:0000256" key="8">
    <source>
        <dbReference type="ARBA" id="ARBA00022777"/>
    </source>
</evidence>
<dbReference type="InterPro" id="IPR001245">
    <property type="entry name" value="Ser-Thr/Tyr_kinase_cat_dom"/>
</dbReference>
<dbReference type="PANTHER" id="PTHR23255:SF72">
    <property type="entry name" value="RECEPTOR PROTEIN SERINE_THREONINE KINASE"/>
    <property type="match status" value="1"/>
</dbReference>
<dbReference type="PROSITE" id="PS00107">
    <property type="entry name" value="PROTEIN_KINASE_ATP"/>
    <property type="match status" value="1"/>
</dbReference>
<dbReference type="Gene3D" id="1.10.510.10">
    <property type="entry name" value="Transferase(Phosphotransferase) domain 1"/>
    <property type="match status" value="1"/>
</dbReference>
<dbReference type="Gene3D" id="3.30.200.20">
    <property type="entry name" value="Phosphorylase Kinase, domain 1"/>
    <property type="match status" value="1"/>
</dbReference>
<dbReference type="GO" id="GO:0005886">
    <property type="term" value="C:plasma membrane"/>
    <property type="evidence" value="ECO:0007669"/>
    <property type="project" value="TreeGrafter"/>
</dbReference>
<sequence>MLEQKTISRQVKLNVQIGRGRYGEVWVGKWFDKEVAVKKFAFCDKESWTREREIYETDMLRNEYILTYLAADMYEREFSSCLEMWMVTDFHEHGSLFDYLNQYSLSEYHMIKFARTTASGLAFLHMDLRTRDSVKPCIAHRDIKSRNILVKSDLACCIADFGLAVRHDTVKNLIDIAPNSKQGTKRYMSPEVLGETINIDDFTSFKNSDIYSLGLVLWEILRRCLVDGECLEYQLPYHERVPGDPSIAEMKTLVVDEKYRPEIKKRWVDSSEACSAMASIIEECWSPLPEARLNARRVEKNFSDVDVKRPPYS</sequence>
<dbReference type="InterPro" id="IPR011009">
    <property type="entry name" value="Kinase-like_dom_sf"/>
</dbReference>
<evidence type="ECO:0000256" key="1">
    <source>
        <dbReference type="ARBA" id="ARBA00004479"/>
    </source>
</evidence>
<keyword evidence="7 13" id="KW-0547">Nucleotide-binding</keyword>
<dbReference type="GO" id="GO:0043235">
    <property type="term" value="C:receptor complex"/>
    <property type="evidence" value="ECO:0007669"/>
    <property type="project" value="TreeGrafter"/>
</dbReference>
<dbReference type="PIRSF" id="PIRSF000654">
    <property type="entry name" value="Integrin-linked_kinase"/>
    <property type="match status" value="1"/>
</dbReference>
<keyword evidence="4 15" id="KW-0808">Transferase</keyword>
<feature type="binding site" evidence="13">
    <location>
        <position position="39"/>
    </location>
    <ligand>
        <name>ATP</name>
        <dbReference type="ChEBI" id="CHEBI:30616"/>
    </ligand>
</feature>
<evidence type="ECO:0000256" key="6">
    <source>
        <dbReference type="ARBA" id="ARBA00022729"/>
    </source>
</evidence>
<keyword evidence="6" id="KW-0732">Signal</keyword>
<evidence type="ECO:0000256" key="7">
    <source>
        <dbReference type="ARBA" id="ARBA00022741"/>
    </source>
</evidence>
<dbReference type="PROSITE" id="PS50011">
    <property type="entry name" value="PROTEIN_KINASE_DOM"/>
    <property type="match status" value="1"/>
</dbReference>
<evidence type="ECO:0000256" key="5">
    <source>
        <dbReference type="ARBA" id="ARBA00022692"/>
    </source>
</evidence>
<keyword evidence="11" id="KW-0472">Membrane</keyword>
<comment type="similarity">
    <text evidence="2 15">Belongs to the protein kinase superfamily. TKL Ser/Thr protein kinase family. TGFB receptor subfamily.</text>
</comment>
<accession>A0A8F8FL34</accession>
<protein>
    <recommendedName>
        <fullName evidence="15">Serine/threonine-protein kinase receptor</fullName>
        <ecNumber evidence="15">2.7.11.30</ecNumber>
    </recommendedName>
</protein>
<dbReference type="PROSITE" id="PS00108">
    <property type="entry name" value="PROTEIN_KINASE_ST"/>
    <property type="match status" value="1"/>
</dbReference>
<dbReference type="InterPro" id="IPR000333">
    <property type="entry name" value="TGFB_receptor"/>
</dbReference>
<feature type="domain" description="Protein kinase" evidence="16">
    <location>
        <begin position="11"/>
        <end position="312"/>
    </location>
</feature>
<dbReference type="SUPFAM" id="SSF56112">
    <property type="entry name" value="Protein kinase-like (PK-like)"/>
    <property type="match status" value="1"/>
</dbReference>
<organism evidence="17">
    <name type="scientific">Halisarca dujardinii</name>
    <name type="common">Dujardin's slime sponge</name>
    <dbReference type="NCBI Taxonomy" id="2583056"/>
    <lineage>
        <taxon>Eukaryota</taxon>
        <taxon>Metazoa</taxon>
        <taxon>Porifera</taxon>
        <taxon>Demospongiae</taxon>
        <taxon>Verongimorpha</taxon>
        <taxon>Chondrillida</taxon>
        <taxon>Halisarcidae</taxon>
        <taxon>Halisarca</taxon>
    </lineage>
</organism>
<comment type="catalytic activity">
    <reaction evidence="15">
        <text>L-threonyl-[receptor-protein] + ATP = O-phospho-L-threonyl-[receptor-protein] + ADP + H(+)</text>
        <dbReference type="Rhea" id="RHEA:44880"/>
        <dbReference type="Rhea" id="RHEA-COMP:11024"/>
        <dbReference type="Rhea" id="RHEA-COMP:11025"/>
        <dbReference type="ChEBI" id="CHEBI:15378"/>
        <dbReference type="ChEBI" id="CHEBI:30013"/>
        <dbReference type="ChEBI" id="CHEBI:30616"/>
        <dbReference type="ChEBI" id="CHEBI:61977"/>
        <dbReference type="ChEBI" id="CHEBI:456216"/>
        <dbReference type="EC" id="2.7.11.30"/>
    </reaction>
</comment>
<evidence type="ECO:0000256" key="3">
    <source>
        <dbReference type="ARBA" id="ARBA00022527"/>
    </source>
</evidence>
<evidence type="ECO:0000256" key="9">
    <source>
        <dbReference type="ARBA" id="ARBA00022840"/>
    </source>
</evidence>
<evidence type="ECO:0000256" key="2">
    <source>
        <dbReference type="ARBA" id="ARBA00009605"/>
    </source>
</evidence>
<dbReference type="GO" id="GO:0004675">
    <property type="term" value="F:transmembrane receptor protein serine/threonine kinase activity"/>
    <property type="evidence" value="ECO:0007669"/>
    <property type="project" value="UniProtKB-EC"/>
</dbReference>
<dbReference type="PRINTS" id="PR00653">
    <property type="entry name" value="ACTIVIN2R"/>
</dbReference>
<dbReference type="SMART" id="SM00220">
    <property type="entry name" value="S_TKc"/>
    <property type="match status" value="1"/>
</dbReference>
<evidence type="ECO:0000256" key="14">
    <source>
        <dbReference type="RuleBase" id="RU000304"/>
    </source>
</evidence>
<dbReference type="EMBL" id="MZ042512">
    <property type="protein sequence ID" value="QXY82388.1"/>
    <property type="molecule type" value="mRNA"/>
</dbReference>
<dbReference type="GO" id="GO:0071363">
    <property type="term" value="P:cellular response to growth factor stimulus"/>
    <property type="evidence" value="ECO:0007669"/>
    <property type="project" value="TreeGrafter"/>
</dbReference>
<evidence type="ECO:0000256" key="4">
    <source>
        <dbReference type="ARBA" id="ARBA00022679"/>
    </source>
</evidence>
<keyword evidence="8 15" id="KW-0418">Kinase</keyword>
<keyword evidence="5" id="KW-0812">Transmembrane</keyword>
<evidence type="ECO:0000256" key="12">
    <source>
        <dbReference type="ARBA" id="ARBA00023170"/>
    </source>
</evidence>
<evidence type="ECO:0000313" key="17">
    <source>
        <dbReference type="EMBL" id="QXY82388.1"/>
    </source>
</evidence>
<dbReference type="GO" id="GO:0005524">
    <property type="term" value="F:ATP binding"/>
    <property type="evidence" value="ECO:0007669"/>
    <property type="project" value="UniProtKB-UniRule"/>
</dbReference>
<dbReference type="Pfam" id="PF07714">
    <property type="entry name" value="PK_Tyr_Ser-Thr"/>
    <property type="match status" value="1"/>
</dbReference>
<dbReference type="AlphaFoldDB" id="A0A8F8FL34"/>
<keyword evidence="10" id="KW-1133">Transmembrane helix</keyword>
<evidence type="ECO:0000256" key="10">
    <source>
        <dbReference type="ARBA" id="ARBA00022989"/>
    </source>
</evidence>
<keyword evidence="15" id="KW-0464">Manganese</keyword>
<keyword evidence="3 14" id="KW-0723">Serine/threonine-protein kinase</keyword>
<dbReference type="GO" id="GO:0046872">
    <property type="term" value="F:metal ion binding"/>
    <property type="evidence" value="ECO:0007669"/>
    <property type="project" value="UniProtKB-KW"/>
</dbReference>
<keyword evidence="12 15" id="KW-0675">Receptor</keyword>
<dbReference type="FunFam" id="1.10.510.10:FF:000304">
    <property type="entry name" value="Receptor protein serine/threonine kinase"/>
    <property type="match status" value="1"/>
</dbReference>
<evidence type="ECO:0000256" key="11">
    <source>
        <dbReference type="ARBA" id="ARBA00023136"/>
    </source>
</evidence>
<reference evidence="17" key="1">
    <citation type="journal article" date="2021" name="Genes (Basel)">
        <title>Expression of Wnt and TGF-Beta Pathway Components during Whole-Body Regeneration from Cell Aggregates in Demosponge Halisarca dujardinii.</title>
        <authorList>
            <person name="Borisenko I."/>
            <person name="Bolshakov F.V."/>
            <person name="Ereskovsky A."/>
            <person name="Lavrov A.I."/>
        </authorList>
    </citation>
    <scope>NUCLEOTIDE SEQUENCE</scope>
</reference>
<dbReference type="EC" id="2.7.11.30" evidence="15"/>
<dbReference type="InterPro" id="IPR017441">
    <property type="entry name" value="Protein_kinase_ATP_BS"/>
</dbReference>
<proteinExistence type="evidence at transcript level"/>
<comment type="cofactor">
    <cofactor evidence="15">
        <name>Mg(2+)</name>
        <dbReference type="ChEBI" id="CHEBI:18420"/>
    </cofactor>
    <cofactor evidence="15">
        <name>Mn(2+)</name>
        <dbReference type="ChEBI" id="CHEBI:29035"/>
    </cofactor>
</comment>
<name>A0A8F8FL34_HALDU</name>
<evidence type="ECO:0000256" key="13">
    <source>
        <dbReference type="PROSITE-ProRule" id="PRU10141"/>
    </source>
</evidence>
<evidence type="ECO:0000256" key="15">
    <source>
        <dbReference type="RuleBase" id="RU361271"/>
    </source>
</evidence>
<keyword evidence="15" id="KW-0479">Metal-binding</keyword>
<dbReference type="PANTHER" id="PTHR23255">
    <property type="entry name" value="TRANSFORMING GROWTH FACTOR-BETA RECEPTOR TYPE I AND II"/>
    <property type="match status" value="1"/>
</dbReference>
<keyword evidence="9 13" id="KW-0067">ATP-binding</keyword>
<keyword evidence="15" id="KW-0460">Magnesium</keyword>
<dbReference type="InterPro" id="IPR000719">
    <property type="entry name" value="Prot_kinase_dom"/>
</dbReference>
<evidence type="ECO:0000259" key="16">
    <source>
        <dbReference type="PROSITE" id="PS50011"/>
    </source>
</evidence>
<dbReference type="InterPro" id="IPR008271">
    <property type="entry name" value="Ser/Thr_kinase_AS"/>
</dbReference>